<dbReference type="Proteomes" id="UP000255231">
    <property type="component" value="Unassembled WGS sequence"/>
</dbReference>
<evidence type="ECO:0000256" key="1">
    <source>
        <dbReference type="SAM" id="Phobius"/>
    </source>
</evidence>
<dbReference type="EMBL" id="UFVS01000001">
    <property type="protein sequence ID" value="SUX44824.1"/>
    <property type="molecule type" value="Genomic_DNA"/>
</dbReference>
<evidence type="ECO:0000313" key="5">
    <source>
        <dbReference type="Proteomes" id="UP000255231"/>
    </source>
</evidence>
<name>A0A381FEB5_9FLAO</name>
<keyword evidence="1" id="KW-1133">Transmembrane helix</keyword>
<keyword evidence="4" id="KW-1185">Reference proteome</keyword>
<keyword evidence="1" id="KW-0472">Membrane</keyword>
<evidence type="ECO:0000313" key="3">
    <source>
        <dbReference type="EMBL" id="SUX44824.1"/>
    </source>
</evidence>
<reference evidence="2 4" key="1">
    <citation type="submission" date="2017-01" db="EMBL/GenBank/DDBJ databases">
        <authorList>
            <person name="Varghese N."/>
            <person name="Submissions S."/>
        </authorList>
    </citation>
    <scope>NUCLEOTIDE SEQUENCE [LARGE SCALE GENOMIC DNA]</scope>
    <source>
        <strain evidence="2 4">ATCC 27950</strain>
    </source>
</reference>
<feature type="transmembrane region" description="Helical" evidence="1">
    <location>
        <begin position="7"/>
        <end position="25"/>
    </location>
</feature>
<sequence length="65" mass="7169">MILNATIGFGLVIFIACCSLFYFAITSKKFALIASAMGILMSFIPNFINIGQLNAEIKSRKSKYL</sequence>
<proteinExistence type="predicted"/>
<dbReference type="EMBL" id="FTMF01000003">
    <property type="protein sequence ID" value="SIQ18511.1"/>
    <property type="molecule type" value="Genomic_DNA"/>
</dbReference>
<accession>A0A381FEB5</accession>
<organism evidence="3 5">
    <name type="scientific">Chryseobacterium indoltheticum</name>
    <dbReference type="NCBI Taxonomy" id="254"/>
    <lineage>
        <taxon>Bacteria</taxon>
        <taxon>Pseudomonadati</taxon>
        <taxon>Bacteroidota</taxon>
        <taxon>Flavobacteriia</taxon>
        <taxon>Flavobacteriales</taxon>
        <taxon>Weeksellaceae</taxon>
        <taxon>Chryseobacterium group</taxon>
        <taxon>Chryseobacterium</taxon>
    </lineage>
</organism>
<dbReference type="AlphaFoldDB" id="A0A381FEB5"/>
<protein>
    <submittedName>
        <fullName evidence="3">Uncharacterized protein</fullName>
    </submittedName>
</protein>
<reference evidence="3 5" key="2">
    <citation type="submission" date="2018-06" db="EMBL/GenBank/DDBJ databases">
        <authorList>
            <consortium name="Pathogen Informatics"/>
            <person name="Doyle S."/>
        </authorList>
    </citation>
    <scope>NUCLEOTIDE SEQUENCE [LARGE SCALE GENOMIC DNA]</scope>
    <source>
        <strain evidence="3 5">NCTC13560</strain>
    </source>
</reference>
<evidence type="ECO:0000313" key="4">
    <source>
        <dbReference type="Proteomes" id="UP000185725"/>
    </source>
</evidence>
<keyword evidence="1" id="KW-0812">Transmembrane</keyword>
<dbReference type="KEGG" id="cil:EG358_10540"/>
<feature type="transmembrane region" description="Helical" evidence="1">
    <location>
        <begin position="31"/>
        <end position="51"/>
    </location>
</feature>
<gene>
    <name evidence="3" type="ORF">NCTC13560_02741</name>
    <name evidence="2" type="ORF">SAMN05421682_10393</name>
</gene>
<dbReference type="Proteomes" id="UP000185725">
    <property type="component" value="Unassembled WGS sequence"/>
</dbReference>
<evidence type="ECO:0000313" key="2">
    <source>
        <dbReference type="EMBL" id="SIQ18511.1"/>
    </source>
</evidence>